<dbReference type="SMART" id="SM00052">
    <property type="entry name" value="EAL"/>
    <property type="match status" value="1"/>
</dbReference>
<dbReference type="Gene3D" id="3.30.450.20">
    <property type="entry name" value="PAS domain"/>
    <property type="match status" value="1"/>
</dbReference>
<feature type="domain" description="EAL" evidence="1">
    <location>
        <begin position="450"/>
        <end position="699"/>
    </location>
</feature>
<feature type="domain" description="GGDEF" evidence="2">
    <location>
        <begin position="302"/>
        <end position="439"/>
    </location>
</feature>
<keyword evidence="4" id="KW-1185">Reference proteome</keyword>
<dbReference type="SUPFAM" id="SSF141868">
    <property type="entry name" value="EAL domain-like"/>
    <property type="match status" value="1"/>
</dbReference>
<dbReference type="GO" id="GO:0071111">
    <property type="term" value="F:cyclic-guanylate-specific phosphodiesterase activity"/>
    <property type="evidence" value="ECO:0007669"/>
    <property type="project" value="InterPro"/>
</dbReference>
<dbReference type="SUPFAM" id="SSF55785">
    <property type="entry name" value="PYP-like sensor domain (PAS domain)"/>
    <property type="match status" value="1"/>
</dbReference>
<dbReference type="InterPro" id="IPR001633">
    <property type="entry name" value="EAL_dom"/>
</dbReference>
<dbReference type="Gene3D" id="3.30.70.270">
    <property type="match status" value="1"/>
</dbReference>
<dbReference type="PROSITE" id="PS50883">
    <property type="entry name" value="EAL"/>
    <property type="match status" value="1"/>
</dbReference>
<protein>
    <submittedName>
        <fullName evidence="3">EAL domain-containing protein</fullName>
    </submittedName>
</protein>
<evidence type="ECO:0000259" key="1">
    <source>
        <dbReference type="PROSITE" id="PS50883"/>
    </source>
</evidence>
<dbReference type="CDD" id="cd01949">
    <property type="entry name" value="GGDEF"/>
    <property type="match status" value="1"/>
</dbReference>
<name>A0A7G9QUL0_9GAMM</name>
<dbReference type="SMART" id="SM00091">
    <property type="entry name" value="PAS"/>
    <property type="match status" value="1"/>
</dbReference>
<organism evidence="3 4">
    <name type="scientific">Thermomonas brevis</name>
    <dbReference type="NCBI Taxonomy" id="215691"/>
    <lineage>
        <taxon>Bacteria</taxon>
        <taxon>Pseudomonadati</taxon>
        <taxon>Pseudomonadota</taxon>
        <taxon>Gammaproteobacteria</taxon>
        <taxon>Lysobacterales</taxon>
        <taxon>Lysobacteraceae</taxon>
        <taxon>Thermomonas</taxon>
    </lineage>
</organism>
<dbReference type="InterPro" id="IPR035965">
    <property type="entry name" value="PAS-like_dom_sf"/>
</dbReference>
<gene>
    <name evidence="3" type="ORF">H9L17_02380</name>
</gene>
<dbReference type="InterPro" id="IPR000014">
    <property type="entry name" value="PAS"/>
</dbReference>
<dbReference type="NCBIfam" id="TIGR00229">
    <property type="entry name" value="sensory_box"/>
    <property type="match status" value="1"/>
</dbReference>
<proteinExistence type="predicted"/>
<dbReference type="NCBIfam" id="TIGR00254">
    <property type="entry name" value="GGDEF"/>
    <property type="match status" value="1"/>
</dbReference>
<dbReference type="Gene3D" id="3.20.20.450">
    <property type="entry name" value="EAL domain"/>
    <property type="match status" value="1"/>
</dbReference>
<dbReference type="AlphaFoldDB" id="A0A7G9QUL0"/>
<dbReference type="PROSITE" id="PS50887">
    <property type="entry name" value="GGDEF"/>
    <property type="match status" value="1"/>
</dbReference>
<dbReference type="KEGG" id="tbv:H9L17_02380"/>
<reference evidence="3 4" key="1">
    <citation type="submission" date="2020-08" db="EMBL/GenBank/DDBJ databases">
        <title>Genome sequence of Thermomonas brevis KACC 16975T.</title>
        <authorList>
            <person name="Hyun D.-W."/>
            <person name="Bae J.-W."/>
        </authorList>
    </citation>
    <scope>NUCLEOTIDE SEQUENCE [LARGE SCALE GENOMIC DNA]</scope>
    <source>
        <strain evidence="3 4">KACC 16975</strain>
    </source>
</reference>
<evidence type="ECO:0000313" key="4">
    <source>
        <dbReference type="Proteomes" id="UP000515977"/>
    </source>
</evidence>
<dbReference type="InterPro" id="IPR000160">
    <property type="entry name" value="GGDEF_dom"/>
</dbReference>
<accession>A0A7G9QUL0</accession>
<dbReference type="CDD" id="cd00130">
    <property type="entry name" value="PAS"/>
    <property type="match status" value="1"/>
</dbReference>
<dbReference type="SMART" id="SM00267">
    <property type="entry name" value="GGDEF"/>
    <property type="match status" value="1"/>
</dbReference>
<dbReference type="EMBL" id="CP060711">
    <property type="protein sequence ID" value="QNN47035.1"/>
    <property type="molecule type" value="Genomic_DNA"/>
</dbReference>
<evidence type="ECO:0000259" key="2">
    <source>
        <dbReference type="PROSITE" id="PS50887"/>
    </source>
</evidence>
<dbReference type="Pfam" id="PF00563">
    <property type="entry name" value="EAL"/>
    <property type="match status" value="1"/>
</dbReference>
<dbReference type="SUPFAM" id="SSF55073">
    <property type="entry name" value="Nucleotide cyclase"/>
    <property type="match status" value="1"/>
</dbReference>
<dbReference type="PANTHER" id="PTHR33121">
    <property type="entry name" value="CYCLIC DI-GMP PHOSPHODIESTERASE PDEF"/>
    <property type="match status" value="1"/>
</dbReference>
<sequence length="699" mass="76787">MATGKDIALRLMLVADLVNEAEALVSRLRNAGTAVRPLRPESLDELVDMLARQPVDMVVADYASALLPFEQVAKAVMGCGRDVSLLATLDGVTDDILENVQALGAQAVALRDRPQQFLKTVHAEWQALESRRSQRRLEAQMRETQRRCDMLIDSSREPIAYIHEGMHIRANQAYLEMFGFESFEDIEGMSLLDLVAPGDVTAFKALLKSLSKGEEAPPRYELTAHDIDGNEFPAVMEFTAAQYQGEHCQQVIFRHQAAEVDPELAREVEELRQRDQSTGLLNRPTFLRVLEDAVAEAAQRQAQYGLLLLEPDNYQRILHEIGLDCADDLLAAIAECIRQVVGDQLADGSAHAARFSEHSFAVLARGDHTQTARLAERILAAFAARVFEVGGSSSTITASIGGVQIGEKIASVTQVLAKASQCVQSSLGVGGNHAEVFDPSATDRAEEERIQAWVERLHDALDNDRFLLHYQPIIHLLGEPRAMYETYLRLDTGTGETVTPMSFLHIAEEHGLLGRIDRWVIGHAIEKLGERKRAGKPVTLLVKVTQASLLDGSLPAFIGEQLAAHGVDGGSLLVQVPESKVFINLRAAQDFAAAIGKHGCKLVLEQFGAGLDSFQLLSHFTPGYVKIDRSFMEDLAKNAANQNRVRELSQKARDLGILTIAEFVQDAASMSILFMQGLDYAEGNFLAVAGPDMNYDFDT</sequence>
<dbReference type="Proteomes" id="UP000515977">
    <property type="component" value="Chromosome"/>
</dbReference>
<dbReference type="RefSeq" id="WP_187570783.1">
    <property type="nucleotide sequence ID" value="NZ_CP060711.1"/>
</dbReference>
<dbReference type="InterPro" id="IPR043128">
    <property type="entry name" value="Rev_trsase/Diguanyl_cyclase"/>
</dbReference>
<dbReference type="InterPro" id="IPR050706">
    <property type="entry name" value="Cyclic-di-GMP_PDE-like"/>
</dbReference>
<dbReference type="PANTHER" id="PTHR33121:SF79">
    <property type="entry name" value="CYCLIC DI-GMP PHOSPHODIESTERASE PDED-RELATED"/>
    <property type="match status" value="1"/>
</dbReference>
<dbReference type="InterPro" id="IPR029787">
    <property type="entry name" value="Nucleotide_cyclase"/>
</dbReference>
<dbReference type="Pfam" id="PF00990">
    <property type="entry name" value="GGDEF"/>
    <property type="match status" value="1"/>
</dbReference>
<dbReference type="InterPro" id="IPR035919">
    <property type="entry name" value="EAL_sf"/>
</dbReference>
<evidence type="ECO:0000313" key="3">
    <source>
        <dbReference type="EMBL" id="QNN47035.1"/>
    </source>
</evidence>
<dbReference type="CDD" id="cd01948">
    <property type="entry name" value="EAL"/>
    <property type="match status" value="1"/>
</dbReference>